<evidence type="ECO:0000256" key="13">
    <source>
        <dbReference type="RuleBase" id="RU000461"/>
    </source>
</evidence>
<name>A0A835ENN9_9POAL</name>
<sequence>MCSRRERSRREAVRLVGDILQHHEERRAGGGGDGEQDMMDVLLRIQKEGTMGVSLTNGVIIAVLVDVFVAAIEASTTTLQWAMAELMANPRVMNKAQSEIRHVLAGHERVHETALRDAVFLRAVIKETLRLHPPIPLAPRVCLDDCKIQGYDVPKGTPVILNLWTISRDPIYWEEPDKFAPERFEGEHTPNFLGLDFEFIPFGAGRRICPGINFSQANIEIALASLLYHFDWDLPAGVRPDDMDMADYSGVAVRRKADLLLQPITRIQPVDEYHL</sequence>
<dbReference type="GO" id="GO:0005506">
    <property type="term" value="F:iron ion binding"/>
    <property type="evidence" value="ECO:0007669"/>
    <property type="project" value="InterPro"/>
</dbReference>
<protein>
    <recommendedName>
        <fullName evidence="16">Cytochrome P450</fullName>
    </recommendedName>
</protein>
<evidence type="ECO:0000256" key="10">
    <source>
        <dbReference type="ARBA" id="ARBA00023033"/>
    </source>
</evidence>
<dbReference type="PRINTS" id="PR00385">
    <property type="entry name" value="P450"/>
</dbReference>
<proteinExistence type="inferred from homology"/>
<dbReference type="InterPro" id="IPR001128">
    <property type="entry name" value="Cyt_P450"/>
</dbReference>
<keyword evidence="4 12" id="KW-0349">Heme</keyword>
<keyword evidence="7" id="KW-1133">Transmembrane helix</keyword>
<dbReference type="PANTHER" id="PTHR47953">
    <property type="entry name" value="OS08G0105600 PROTEIN"/>
    <property type="match status" value="1"/>
</dbReference>
<evidence type="ECO:0000256" key="12">
    <source>
        <dbReference type="PIRSR" id="PIRSR602401-1"/>
    </source>
</evidence>
<dbReference type="PANTHER" id="PTHR47953:SF19">
    <property type="entry name" value="OS06G0641600 PROTEIN"/>
    <property type="match status" value="1"/>
</dbReference>
<comment type="similarity">
    <text evidence="3 13">Belongs to the cytochrome P450 family.</text>
</comment>
<dbReference type="Proteomes" id="UP000636709">
    <property type="component" value="Unassembled WGS sequence"/>
</dbReference>
<evidence type="ECO:0000256" key="8">
    <source>
        <dbReference type="ARBA" id="ARBA00023002"/>
    </source>
</evidence>
<evidence type="ECO:0000313" key="15">
    <source>
        <dbReference type="Proteomes" id="UP000636709"/>
    </source>
</evidence>
<evidence type="ECO:0000256" key="2">
    <source>
        <dbReference type="ARBA" id="ARBA00004167"/>
    </source>
</evidence>
<gene>
    <name evidence="14" type="ORF">HU200_034448</name>
</gene>
<evidence type="ECO:0000256" key="6">
    <source>
        <dbReference type="ARBA" id="ARBA00022723"/>
    </source>
</evidence>
<dbReference type="GO" id="GO:0016705">
    <property type="term" value="F:oxidoreductase activity, acting on paired donors, with incorporation or reduction of molecular oxygen"/>
    <property type="evidence" value="ECO:0007669"/>
    <property type="project" value="InterPro"/>
</dbReference>
<dbReference type="EMBL" id="JACEFO010001828">
    <property type="protein sequence ID" value="KAF8700085.1"/>
    <property type="molecule type" value="Genomic_DNA"/>
</dbReference>
<feature type="binding site" description="axial binding residue" evidence="12">
    <location>
        <position position="209"/>
    </location>
    <ligand>
        <name>heme</name>
        <dbReference type="ChEBI" id="CHEBI:30413"/>
    </ligand>
    <ligandPart>
        <name>Fe</name>
        <dbReference type="ChEBI" id="CHEBI:18248"/>
    </ligandPart>
</feature>
<keyword evidence="10 13" id="KW-0503">Monooxygenase</keyword>
<comment type="cofactor">
    <cofactor evidence="1 12">
        <name>heme</name>
        <dbReference type="ChEBI" id="CHEBI:30413"/>
    </cofactor>
</comment>
<evidence type="ECO:0000256" key="5">
    <source>
        <dbReference type="ARBA" id="ARBA00022692"/>
    </source>
</evidence>
<dbReference type="PRINTS" id="PR00463">
    <property type="entry name" value="EP450I"/>
</dbReference>
<organism evidence="14 15">
    <name type="scientific">Digitaria exilis</name>
    <dbReference type="NCBI Taxonomy" id="1010633"/>
    <lineage>
        <taxon>Eukaryota</taxon>
        <taxon>Viridiplantae</taxon>
        <taxon>Streptophyta</taxon>
        <taxon>Embryophyta</taxon>
        <taxon>Tracheophyta</taxon>
        <taxon>Spermatophyta</taxon>
        <taxon>Magnoliopsida</taxon>
        <taxon>Liliopsida</taxon>
        <taxon>Poales</taxon>
        <taxon>Poaceae</taxon>
        <taxon>PACMAD clade</taxon>
        <taxon>Panicoideae</taxon>
        <taxon>Panicodae</taxon>
        <taxon>Paniceae</taxon>
        <taxon>Anthephorinae</taxon>
        <taxon>Digitaria</taxon>
    </lineage>
</organism>
<evidence type="ECO:0000256" key="11">
    <source>
        <dbReference type="ARBA" id="ARBA00023136"/>
    </source>
</evidence>
<dbReference type="Pfam" id="PF00067">
    <property type="entry name" value="p450"/>
    <property type="match status" value="1"/>
</dbReference>
<dbReference type="PROSITE" id="PS00086">
    <property type="entry name" value="CYTOCHROME_P450"/>
    <property type="match status" value="1"/>
</dbReference>
<evidence type="ECO:0000313" key="14">
    <source>
        <dbReference type="EMBL" id="KAF8700085.1"/>
    </source>
</evidence>
<keyword evidence="9 12" id="KW-0408">Iron</keyword>
<dbReference type="OrthoDB" id="677066at2759"/>
<dbReference type="GO" id="GO:0016020">
    <property type="term" value="C:membrane"/>
    <property type="evidence" value="ECO:0007669"/>
    <property type="project" value="UniProtKB-SubCell"/>
</dbReference>
<comment type="subcellular location">
    <subcellularLocation>
        <location evidence="2">Membrane</location>
        <topology evidence="2">Single-pass membrane protein</topology>
    </subcellularLocation>
</comment>
<reference evidence="14" key="1">
    <citation type="submission" date="2020-07" db="EMBL/GenBank/DDBJ databases">
        <title>Genome sequence and genetic diversity analysis of an under-domesticated orphan crop, white fonio (Digitaria exilis).</title>
        <authorList>
            <person name="Bennetzen J.L."/>
            <person name="Chen S."/>
            <person name="Ma X."/>
            <person name="Wang X."/>
            <person name="Yssel A.E.J."/>
            <person name="Chaluvadi S.R."/>
            <person name="Johnson M."/>
            <person name="Gangashetty P."/>
            <person name="Hamidou F."/>
            <person name="Sanogo M.D."/>
            <person name="Zwaenepoel A."/>
            <person name="Wallace J."/>
            <person name="Van De Peer Y."/>
            <person name="Van Deynze A."/>
        </authorList>
    </citation>
    <scope>NUCLEOTIDE SEQUENCE</scope>
    <source>
        <tissue evidence="14">Leaves</tissue>
    </source>
</reference>
<evidence type="ECO:0000256" key="7">
    <source>
        <dbReference type="ARBA" id="ARBA00022989"/>
    </source>
</evidence>
<dbReference type="GO" id="GO:0004497">
    <property type="term" value="F:monooxygenase activity"/>
    <property type="evidence" value="ECO:0007669"/>
    <property type="project" value="UniProtKB-KW"/>
</dbReference>
<keyword evidence="8 13" id="KW-0560">Oxidoreductase</keyword>
<evidence type="ECO:0000256" key="4">
    <source>
        <dbReference type="ARBA" id="ARBA00022617"/>
    </source>
</evidence>
<dbReference type="AlphaFoldDB" id="A0A835ENN9"/>
<evidence type="ECO:0000256" key="3">
    <source>
        <dbReference type="ARBA" id="ARBA00010617"/>
    </source>
</evidence>
<evidence type="ECO:0008006" key="16">
    <source>
        <dbReference type="Google" id="ProtNLM"/>
    </source>
</evidence>
<comment type="caution">
    <text evidence="14">The sequence shown here is derived from an EMBL/GenBank/DDBJ whole genome shotgun (WGS) entry which is preliminary data.</text>
</comment>
<keyword evidence="6 12" id="KW-0479">Metal-binding</keyword>
<keyword evidence="5" id="KW-0812">Transmembrane</keyword>
<dbReference type="InterPro" id="IPR052306">
    <property type="entry name" value="CYP450_71D"/>
</dbReference>
<keyword evidence="11" id="KW-0472">Membrane</keyword>
<dbReference type="FunFam" id="1.10.630.10:FF:000126">
    <property type="entry name" value="Predicted protein"/>
    <property type="match status" value="1"/>
</dbReference>
<dbReference type="InterPro" id="IPR036396">
    <property type="entry name" value="Cyt_P450_sf"/>
</dbReference>
<dbReference type="SUPFAM" id="SSF48264">
    <property type="entry name" value="Cytochrome P450"/>
    <property type="match status" value="1"/>
</dbReference>
<dbReference type="GO" id="GO:0020037">
    <property type="term" value="F:heme binding"/>
    <property type="evidence" value="ECO:0007669"/>
    <property type="project" value="InterPro"/>
</dbReference>
<dbReference type="InterPro" id="IPR017972">
    <property type="entry name" value="Cyt_P450_CS"/>
</dbReference>
<evidence type="ECO:0000256" key="1">
    <source>
        <dbReference type="ARBA" id="ARBA00001971"/>
    </source>
</evidence>
<keyword evidence="15" id="KW-1185">Reference proteome</keyword>
<dbReference type="Gene3D" id="1.10.630.10">
    <property type="entry name" value="Cytochrome P450"/>
    <property type="match status" value="1"/>
</dbReference>
<accession>A0A835ENN9</accession>
<evidence type="ECO:0000256" key="9">
    <source>
        <dbReference type="ARBA" id="ARBA00023004"/>
    </source>
</evidence>
<dbReference type="InterPro" id="IPR002401">
    <property type="entry name" value="Cyt_P450_E_grp-I"/>
</dbReference>